<accession>A0ABU4CKU3</accession>
<dbReference type="Proteomes" id="UP001185737">
    <property type="component" value="Unassembled WGS sequence"/>
</dbReference>
<dbReference type="SUPFAM" id="SSF48498">
    <property type="entry name" value="Tetracyclin repressor-like, C-terminal domain"/>
    <property type="match status" value="1"/>
</dbReference>
<name>A0ABU4CKU3_RHOJO</name>
<proteinExistence type="predicted"/>
<keyword evidence="7" id="KW-1185">Reference proteome</keyword>
<dbReference type="EMBL" id="JAWLKA010000015">
    <property type="protein sequence ID" value="MDV6283868.1"/>
    <property type="molecule type" value="Genomic_DNA"/>
</dbReference>
<protein>
    <submittedName>
        <fullName evidence="6">TetR/AcrR family transcriptional regulator</fullName>
    </submittedName>
</protein>
<evidence type="ECO:0000313" key="6">
    <source>
        <dbReference type="EMBL" id="MDV6283868.1"/>
    </source>
</evidence>
<feature type="DNA-binding region" description="H-T-H motif" evidence="4">
    <location>
        <begin position="31"/>
        <end position="50"/>
    </location>
</feature>
<dbReference type="Gene3D" id="1.10.357.10">
    <property type="entry name" value="Tetracycline Repressor, domain 2"/>
    <property type="match status" value="1"/>
</dbReference>
<dbReference type="PANTHER" id="PTHR30055:SF234">
    <property type="entry name" value="HTH-TYPE TRANSCRIPTIONAL REGULATOR BETI"/>
    <property type="match status" value="1"/>
</dbReference>
<dbReference type="InterPro" id="IPR001647">
    <property type="entry name" value="HTH_TetR"/>
</dbReference>
<dbReference type="InterPro" id="IPR009057">
    <property type="entry name" value="Homeodomain-like_sf"/>
</dbReference>
<evidence type="ECO:0000313" key="7">
    <source>
        <dbReference type="Proteomes" id="UP001185737"/>
    </source>
</evidence>
<evidence type="ECO:0000256" key="1">
    <source>
        <dbReference type="ARBA" id="ARBA00023015"/>
    </source>
</evidence>
<keyword evidence="2 4" id="KW-0238">DNA-binding</keyword>
<comment type="caution">
    <text evidence="6">The sequence shown here is derived from an EMBL/GenBank/DDBJ whole genome shotgun (WGS) entry which is preliminary data.</text>
</comment>
<evidence type="ECO:0000256" key="4">
    <source>
        <dbReference type="PROSITE-ProRule" id="PRU00335"/>
    </source>
</evidence>
<evidence type="ECO:0000259" key="5">
    <source>
        <dbReference type="PROSITE" id="PS50977"/>
    </source>
</evidence>
<dbReference type="RefSeq" id="WP_283354420.1">
    <property type="nucleotide sequence ID" value="NZ_JAWLKA010000015.1"/>
</dbReference>
<dbReference type="PANTHER" id="PTHR30055">
    <property type="entry name" value="HTH-TYPE TRANSCRIPTIONAL REGULATOR RUTR"/>
    <property type="match status" value="1"/>
</dbReference>
<dbReference type="SUPFAM" id="SSF46689">
    <property type="entry name" value="Homeodomain-like"/>
    <property type="match status" value="1"/>
</dbReference>
<dbReference type="InterPro" id="IPR050109">
    <property type="entry name" value="HTH-type_TetR-like_transc_reg"/>
</dbReference>
<evidence type="ECO:0000256" key="2">
    <source>
        <dbReference type="ARBA" id="ARBA00023125"/>
    </source>
</evidence>
<reference evidence="6 7" key="1">
    <citation type="submission" date="2023-10" db="EMBL/GenBank/DDBJ databases">
        <title>Development of a sustainable strategy for remediation of hydrocarbon-contaminated territories based on the waste exchange concept.</title>
        <authorList>
            <person name="Krivoruchko A."/>
        </authorList>
    </citation>
    <scope>NUCLEOTIDE SEQUENCE [LARGE SCALE GENOMIC DNA]</scope>
    <source>
        <strain evidence="6 7">IEGM 60</strain>
    </source>
</reference>
<gene>
    <name evidence="6" type="ORF">R3Q59_25590</name>
</gene>
<sequence length="238" mass="25572">MTTRSVAGNARDRLLKAAAQLLDEAKGKPVSTRAVCDLAGVQAPTLYHHFGSKQGLFDAVVEYGFGQYIRGTNRREDDPVDDLRHGWDDHVRYGLDNPSFYVLLYGRIAPGESCAVTSVAAAKLLELLTEIAQQGRLRVTPAVAAGQFVAANVGMTLHLIAQPEGRADLSLSRELRDNVIAGLIRPAPDAVRSEASREVVEKADALARALDADAGRSGLSAGELLLMREWLDKLAAAT</sequence>
<evidence type="ECO:0000256" key="3">
    <source>
        <dbReference type="ARBA" id="ARBA00023163"/>
    </source>
</evidence>
<feature type="domain" description="HTH tetR-type" evidence="5">
    <location>
        <begin position="8"/>
        <end position="68"/>
    </location>
</feature>
<dbReference type="InterPro" id="IPR036271">
    <property type="entry name" value="Tet_transcr_reg_TetR-rel_C_sf"/>
</dbReference>
<dbReference type="PRINTS" id="PR00455">
    <property type="entry name" value="HTHTETR"/>
</dbReference>
<organism evidence="6 7">
    <name type="scientific">Rhodococcus jostii</name>
    <dbReference type="NCBI Taxonomy" id="132919"/>
    <lineage>
        <taxon>Bacteria</taxon>
        <taxon>Bacillati</taxon>
        <taxon>Actinomycetota</taxon>
        <taxon>Actinomycetes</taxon>
        <taxon>Mycobacteriales</taxon>
        <taxon>Nocardiaceae</taxon>
        <taxon>Rhodococcus</taxon>
    </lineage>
</organism>
<keyword evidence="1" id="KW-0805">Transcription regulation</keyword>
<dbReference type="Pfam" id="PF00440">
    <property type="entry name" value="TetR_N"/>
    <property type="match status" value="1"/>
</dbReference>
<keyword evidence="3" id="KW-0804">Transcription</keyword>
<dbReference type="PROSITE" id="PS50977">
    <property type="entry name" value="HTH_TETR_2"/>
    <property type="match status" value="1"/>
</dbReference>